<dbReference type="RefSeq" id="WP_190723945.1">
    <property type="nucleotide sequence ID" value="NZ_CP061539.1"/>
</dbReference>
<gene>
    <name evidence="3" type="ORF">IDM49_06605</name>
</gene>
<evidence type="ECO:0000259" key="1">
    <source>
        <dbReference type="Pfam" id="PF06094"/>
    </source>
</evidence>
<feature type="domain" description="SGNH hydrolase-type esterase" evidence="2">
    <location>
        <begin position="122"/>
        <end position="292"/>
    </location>
</feature>
<dbReference type="Proteomes" id="UP000516404">
    <property type="component" value="Chromosome"/>
</dbReference>
<protein>
    <submittedName>
        <fullName evidence="3">Gamma-glutamylcyclotransferase</fullName>
    </submittedName>
</protein>
<feature type="domain" description="Gamma-glutamylcyclotransferase AIG2-like" evidence="1">
    <location>
        <begin position="7"/>
        <end position="110"/>
    </location>
</feature>
<dbReference type="Gene3D" id="3.40.50.1110">
    <property type="entry name" value="SGNH hydrolase"/>
    <property type="match status" value="1"/>
</dbReference>
<name>A0A7H2BB97_9MICC</name>
<dbReference type="KEGG" id="rter:IDM49_06605"/>
<keyword evidence="4" id="KW-1185">Reference proteome</keyword>
<dbReference type="InterPro" id="IPR036514">
    <property type="entry name" value="SGNH_hydro_sf"/>
</dbReference>
<dbReference type="SUPFAM" id="SSF52266">
    <property type="entry name" value="SGNH hydrolase"/>
    <property type="match status" value="1"/>
</dbReference>
<dbReference type="Gene3D" id="3.10.490.10">
    <property type="entry name" value="Gamma-glutamyl cyclotransferase-like"/>
    <property type="match status" value="1"/>
</dbReference>
<dbReference type="PANTHER" id="PTHR30383">
    <property type="entry name" value="THIOESTERASE 1/PROTEASE 1/LYSOPHOSPHOLIPASE L1"/>
    <property type="match status" value="1"/>
</dbReference>
<dbReference type="InterPro" id="IPR009288">
    <property type="entry name" value="AIG2-like_dom"/>
</dbReference>
<reference evidence="3 4" key="1">
    <citation type="submission" date="2020-09" db="EMBL/GenBank/DDBJ databases">
        <title>Investigation of environmental microbes.</title>
        <authorList>
            <person name="Ou Y."/>
            <person name="Kang Q."/>
        </authorList>
    </citation>
    <scope>NUCLEOTIDE SEQUENCE [LARGE SCALE GENOMIC DNA]</scope>
    <source>
        <strain evidence="3 4">KJZ-14</strain>
    </source>
</reference>
<dbReference type="SUPFAM" id="SSF110857">
    <property type="entry name" value="Gamma-glutamyl cyclotransferase-like"/>
    <property type="match status" value="1"/>
</dbReference>
<dbReference type="GO" id="GO:0004622">
    <property type="term" value="F:phosphatidylcholine lysophospholipase activity"/>
    <property type="evidence" value="ECO:0007669"/>
    <property type="project" value="TreeGrafter"/>
</dbReference>
<organism evidence="3 4">
    <name type="scientific">Rothia terrae</name>
    <dbReference type="NCBI Taxonomy" id="396015"/>
    <lineage>
        <taxon>Bacteria</taxon>
        <taxon>Bacillati</taxon>
        <taxon>Actinomycetota</taxon>
        <taxon>Actinomycetes</taxon>
        <taxon>Micrococcales</taxon>
        <taxon>Micrococcaceae</taxon>
        <taxon>Rothia</taxon>
    </lineage>
</organism>
<evidence type="ECO:0000313" key="3">
    <source>
        <dbReference type="EMBL" id="QNV36943.1"/>
    </source>
</evidence>
<dbReference type="CDD" id="cd06661">
    <property type="entry name" value="GGCT_like"/>
    <property type="match status" value="1"/>
</dbReference>
<dbReference type="Pfam" id="PF13472">
    <property type="entry name" value="Lipase_GDSL_2"/>
    <property type="match status" value="1"/>
</dbReference>
<dbReference type="InterPro" id="IPR036568">
    <property type="entry name" value="GGCT-like_sf"/>
</dbReference>
<dbReference type="InterPro" id="IPR013024">
    <property type="entry name" value="GGCT-like"/>
</dbReference>
<dbReference type="InterPro" id="IPR051532">
    <property type="entry name" value="Ester_Hydrolysis_Enzymes"/>
</dbReference>
<sequence>MADPITLFSFGTLLDAKVQHQVFGGQLKASPATLSGVRIIDIPINDPDVIAVSDISVHRGLKRSIESTVTGGILALSSEQLAQADAYEVSDYVRRRVQLTSGDLAWAYLDSHPIKAAERIGVIGDSIAYGRSDITGGWAQHLKVAHCGSDEKRHRLWNFAIPGEKLTNLESYILPELVTRSVDTVLIGAGINDVIAGISANAILTALESLCEKLEDAGCRPVTFTPLWIDAEKTVRIFGADVDLVNVCNYRVALLDWGKRTHRDVVDLYPALENRSEILTDGIHPDARGHEIIFRSLYRS</sequence>
<dbReference type="GeneID" id="96623903"/>
<dbReference type="EMBL" id="CP061539">
    <property type="protein sequence ID" value="QNV36943.1"/>
    <property type="molecule type" value="Genomic_DNA"/>
</dbReference>
<evidence type="ECO:0000259" key="2">
    <source>
        <dbReference type="Pfam" id="PF13472"/>
    </source>
</evidence>
<keyword evidence="3" id="KW-0808">Transferase</keyword>
<dbReference type="AlphaFoldDB" id="A0A7H2BB97"/>
<dbReference type="PANTHER" id="PTHR30383:SF5">
    <property type="entry name" value="SGNH HYDROLASE-TYPE ESTERASE DOMAIN-CONTAINING PROTEIN"/>
    <property type="match status" value="1"/>
</dbReference>
<dbReference type="Pfam" id="PF06094">
    <property type="entry name" value="GGACT"/>
    <property type="match status" value="1"/>
</dbReference>
<dbReference type="InterPro" id="IPR013830">
    <property type="entry name" value="SGNH_hydro"/>
</dbReference>
<proteinExistence type="predicted"/>
<evidence type="ECO:0000313" key="4">
    <source>
        <dbReference type="Proteomes" id="UP000516404"/>
    </source>
</evidence>
<accession>A0A7H2BB97</accession>
<dbReference type="GO" id="GO:0016740">
    <property type="term" value="F:transferase activity"/>
    <property type="evidence" value="ECO:0007669"/>
    <property type="project" value="UniProtKB-KW"/>
</dbReference>